<comment type="caution">
    <text evidence="3">The sequence shown here is derived from an EMBL/GenBank/DDBJ whole genome shotgun (WGS) entry which is preliminary data.</text>
</comment>
<feature type="transmembrane region" description="Helical" evidence="1">
    <location>
        <begin position="104"/>
        <end position="124"/>
    </location>
</feature>
<feature type="signal peptide" evidence="2">
    <location>
        <begin position="1"/>
        <end position="29"/>
    </location>
</feature>
<feature type="transmembrane region" description="Helical" evidence="1">
    <location>
        <begin position="260"/>
        <end position="280"/>
    </location>
</feature>
<evidence type="ECO:0000256" key="1">
    <source>
        <dbReference type="SAM" id="Phobius"/>
    </source>
</evidence>
<accession>A0A1G2EES0</accession>
<protein>
    <submittedName>
        <fullName evidence="3">Uncharacterized protein</fullName>
    </submittedName>
</protein>
<sequence length="646" mass="71306">MSKANKIKLIVFSLLLFSGILLNAQTAHAFFDVPFAIMGTQLDALDFIDSTLLRYMTFLAFLLVQGIVLILISANFLEWAITYPIGLGPDNLLVNKGWEITSHLTNMFFILIFVAIAIAYILKLETFGMKKALPKLIIMALLTNFSLLFTKMIVDIGWVTQNAFFNIFFGGNQAFATTALKPLTDNLSKILGFLTTDLAWFVGFALIPGLNVAKEAFLALWFFTMGGWGMISEAVVFTAFALSAGFIFLAYALFFLFRVAVVWILAILAPLAFAAYILPATEKFFKQWLHALIQWVFFGVAAFFLLGLGISLFGFISTRPVSISFIGTQPWTLPGELAKFLFLLVYLVVAFAVARKTAPIGADALWNFGGMATSKVGNWSRSKGLELSGKTLEWGRGKLPEGVRKWGEKEAMVPTRGGIFGAPFYATRRRIGMTLGPGFIEKQRSLIDEAEKKITGQSVAKQLSAFRSARTDHERIGILNAIIKDKNIDDALDRRKFTNAIGEAEVQGLFSPAMRYNKEGSLRVAFPEMARLNLPAGVPATAPPTGMSQAQHASQHIFDRIKTTDYENTSRRILTDNEFLEALILRGTGGHISKFIDKFGIDGADAIKRRIQSLAGTANPRMWVASRNPALNNYISRGAGQGLIDI</sequence>
<dbReference type="EMBL" id="MHMH01000023">
    <property type="protein sequence ID" value="OGZ23831.1"/>
    <property type="molecule type" value="Genomic_DNA"/>
</dbReference>
<feature type="transmembrane region" description="Helical" evidence="1">
    <location>
        <begin position="53"/>
        <end position="77"/>
    </location>
</feature>
<feature type="transmembrane region" description="Helical" evidence="1">
    <location>
        <begin position="235"/>
        <end position="254"/>
    </location>
</feature>
<evidence type="ECO:0000256" key="2">
    <source>
        <dbReference type="SAM" id="SignalP"/>
    </source>
</evidence>
<name>A0A1G2EES0_9BACT</name>
<feature type="transmembrane region" description="Helical" evidence="1">
    <location>
        <begin position="200"/>
        <end position="223"/>
    </location>
</feature>
<organism evidence="3 4">
    <name type="scientific">Candidatus Nealsonbacteria bacterium RIFCSPLOWO2_01_FULL_43_32</name>
    <dbReference type="NCBI Taxonomy" id="1801672"/>
    <lineage>
        <taxon>Bacteria</taxon>
        <taxon>Candidatus Nealsoniibacteriota</taxon>
    </lineage>
</organism>
<feature type="transmembrane region" description="Helical" evidence="1">
    <location>
        <begin position="136"/>
        <end position="154"/>
    </location>
</feature>
<evidence type="ECO:0000313" key="3">
    <source>
        <dbReference type="EMBL" id="OGZ23831.1"/>
    </source>
</evidence>
<feature type="transmembrane region" description="Helical" evidence="1">
    <location>
        <begin position="337"/>
        <end position="354"/>
    </location>
</feature>
<dbReference type="Proteomes" id="UP000178647">
    <property type="component" value="Unassembled WGS sequence"/>
</dbReference>
<dbReference type="AlphaFoldDB" id="A0A1G2EES0"/>
<feature type="transmembrane region" description="Helical" evidence="1">
    <location>
        <begin position="292"/>
        <end position="317"/>
    </location>
</feature>
<keyword evidence="1" id="KW-0472">Membrane</keyword>
<proteinExistence type="predicted"/>
<keyword evidence="1" id="KW-0812">Transmembrane</keyword>
<dbReference type="STRING" id="1801672.A2896_00900"/>
<keyword evidence="1" id="KW-1133">Transmembrane helix</keyword>
<evidence type="ECO:0000313" key="4">
    <source>
        <dbReference type="Proteomes" id="UP000178647"/>
    </source>
</evidence>
<reference evidence="3 4" key="1">
    <citation type="journal article" date="2016" name="Nat. Commun.">
        <title>Thousands of microbial genomes shed light on interconnected biogeochemical processes in an aquifer system.</title>
        <authorList>
            <person name="Anantharaman K."/>
            <person name="Brown C.T."/>
            <person name="Hug L.A."/>
            <person name="Sharon I."/>
            <person name="Castelle C.J."/>
            <person name="Probst A.J."/>
            <person name="Thomas B.C."/>
            <person name="Singh A."/>
            <person name="Wilkins M.J."/>
            <person name="Karaoz U."/>
            <person name="Brodie E.L."/>
            <person name="Williams K.H."/>
            <person name="Hubbard S.S."/>
            <person name="Banfield J.F."/>
        </authorList>
    </citation>
    <scope>NUCLEOTIDE SEQUENCE [LARGE SCALE GENOMIC DNA]</scope>
</reference>
<keyword evidence="2" id="KW-0732">Signal</keyword>
<gene>
    <name evidence="3" type="ORF">A2896_00900</name>
</gene>
<feature type="chain" id="PRO_5009582710" evidence="2">
    <location>
        <begin position="30"/>
        <end position="646"/>
    </location>
</feature>